<evidence type="ECO:0000256" key="10">
    <source>
        <dbReference type="SAM" id="MobiDB-lite"/>
    </source>
</evidence>
<sequence length="620" mass="67232">MPSLSTNQAFQTRRRALKAYRARRSLRLRPKMSPALRKFLMAFLLIVCPLLFAHVAQACTPNCGQASSDGPLKPVMGIDLGTTYSVVGVMKDGKLHIVPNEKGTLITPSYVAMTDQGRVVGDLAKEAAALDPKNTIFDIKRLIGRDFSDENVQTLIPHFPFRVVEQAGRPAVKIGKQILTPEEISASILIKLKDMAENYIGEHIEDAVITVPAYFNDAQRTATRDAATIAGLNVLRLVNEPTAASLAYGLGRNDDYYQERNVLVFDLGGGTFDVSVLVIDEGVFEVMSTAGNTNLGGEDFDQRIIDHTLANFQKATGAIISKSSPAMSKLKSEVERVKKALSSETSATIDIKGFHMGESLSETLTRAKFEALNEDLFLQTLEPVKQALNDAKMKISDIDDIVLVGGSTRIPYVRKMLHDYFGKSPMANINPDEAVAMGAIIQGCVIMDCPGVQSVLMMDVNPLTLGIETDGGIMAPIIKRGTSIPTNRRQVFSTTVDNQETVRIRVFEGESRSTKDNNELGEFLLSGIPAAPKGVPQIEVEFERDSNGILLVHAAEHGAGISASVTIKDSGRLSLDEIDCMVDAAAAQKHVKTGPKFVSSDFAQNGDSNGGPVKWEHGEL</sequence>
<comment type="function">
    <text evidence="1">Probably plays a role in facilitating the assembly of multimeric protein complexes inside the ER. Is required for secretory polypeptide translocation. May physically associate with SEC63 protein in the endoplasmic reticulum and this interaction may be regulated by ATP hydrolysis.</text>
</comment>
<evidence type="ECO:0000256" key="5">
    <source>
        <dbReference type="ARBA" id="ARBA00022741"/>
    </source>
</evidence>
<evidence type="ECO:0000256" key="2">
    <source>
        <dbReference type="ARBA" id="ARBA00004319"/>
    </source>
</evidence>
<keyword evidence="6" id="KW-0256">Endoplasmic reticulum</keyword>
<evidence type="ECO:0000256" key="9">
    <source>
        <dbReference type="RuleBase" id="RU003322"/>
    </source>
</evidence>
<dbReference type="PROSITE" id="PS00297">
    <property type="entry name" value="HSP70_1"/>
    <property type="match status" value="1"/>
</dbReference>
<comment type="similarity">
    <text evidence="3 9">Belongs to the heat shock protein 70 family.</text>
</comment>
<dbReference type="FunFam" id="3.90.640.10:FF:000153">
    <property type="entry name" value="Endoplasmic reticulum chaperone BiP"/>
    <property type="match status" value="1"/>
</dbReference>
<dbReference type="SUPFAM" id="SSF53067">
    <property type="entry name" value="Actin-like ATPase domain"/>
    <property type="match status" value="2"/>
</dbReference>
<evidence type="ECO:0000313" key="11">
    <source>
        <dbReference type="EMBL" id="TID22643.1"/>
    </source>
</evidence>
<dbReference type="SUPFAM" id="SSF100920">
    <property type="entry name" value="Heat shock protein 70kD (HSP70), peptide-binding domain"/>
    <property type="match status" value="1"/>
</dbReference>
<dbReference type="FunFam" id="2.60.34.10:FF:000012">
    <property type="entry name" value="Heat shock 70 kDa protein"/>
    <property type="match status" value="1"/>
</dbReference>
<reference evidence="11 12" key="1">
    <citation type="submission" date="2019-04" db="EMBL/GenBank/DDBJ databases">
        <title>High contiguity whole genome sequence and gene annotation resource for two Venturia nashicola isolates.</title>
        <authorList>
            <person name="Prokchorchik M."/>
            <person name="Won K."/>
            <person name="Lee Y."/>
            <person name="Choi E.D."/>
            <person name="Segonzac C."/>
            <person name="Sohn K.H."/>
        </authorList>
    </citation>
    <scope>NUCLEOTIDE SEQUENCE [LARGE SCALE GENOMIC DNA]</scope>
    <source>
        <strain evidence="11 12">PRI2</strain>
    </source>
</reference>
<dbReference type="InterPro" id="IPR013126">
    <property type="entry name" value="Hsp_70_fam"/>
</dbReference>
<dbReference type="PROSITE" id="PS00329">
    <property type="entry name" value="HSP70_2"/>
    <property type="match status" value="1"/>
</dbReference>
<dbReference type="InterPro" id="IPR018181">
    <property type="entry name" value="Heat_shock_70_CS"/>
</dbReference>
<name>A0A4Z1P1P6_9PEZI</name>
<feature type="region of interest" description="Disordered" evidence="10">
    <location>
        <begin position="600"/>
        <end position="620"/>
    </location>
</feature>
<evidence type="ECO:0000313" key="12">
    <source>
        <dbReference type="Proteomes" id="UP000298493"/>
    </source>
</evidence>
<gene>
    <name evidence="11" type="ORF">E6O75_ATG01817</name>
</gene>
<accession>A0A4Z1P1P6</accession>
<dbReference type="Gene3D" id="2.60.34.10">
    <property type="entry name" value="Substrate Binding Domain Of DNAk, Chain A, domain 1"/>
    <property type="match status" value="1"/>
</dbReference>
<keyword evidence="5 9" id="KW-0547">Nucleotide-binding</keyword>
<organism evidence="11 12">
    <name type="scientific">Venturia nashicola</name>
    <dbReference type="NCBI Taxonomy" id="86259"/>
    <lineage>
        <taxon>Eukaryota</taxon>
        <taxon>Fungi</taxon>
        <taxon>Dikarya</taxon>
        <taxon>Ascomycota</taxon>
        <taxon>Pezizomycotina</taxon>
        <taxon>Dothideomycetes</taxon>
        <taxon>Pleosporomycetidae</taxon>
        <taxon>Venturiales</taxon>
        <taxon>Venturiaceae</taxon>
        <taxon>Venturia</taxon>
    </lineage>
</organism>
<dbReference type="GO" id="GO:0005524">
    <property type="term" value="F:ATP binding"/>
    <property type="evidence" value="ECO:0007669"/>
    <property type="project" value="UniProtKB-KW"/>
</dbReference>
<comment type="caution">
    <text evidence="11">The sequence shown here is derived from an EMBL/GenBank/DDBJ whole genome shotgun (WGS) entry which is preliminary data.</text>
</comment>
<dbReference type="GO" id="GO:0005788">
    <property type="term" value="C:endoplasmic reticulum lumen"/>
    <property type="evidence" value="ECO:0007669"/>
    <property type="project" value="UniProtKB-SubCell"/>
</dbReference>
<dbReference type="FunFam" id="3.30.30.30:FF:000001">
    <property type="entry name" value="heat shock 70 kDa protein-like"/>
    <property type="match status" value="1"/>
</dbReference>
<dbReference type="FunFam" id="3.30.420.40:FF:000004">
    <property type="entry name" value="Molecular chaperone DnaK"/>
    <property type="match status" value="1"/>
</dbReference>
<evidence type="ECO:0000256" key="3">
    <source>
        <dbReference type="ARBA" id="ARBA00007381"/>
    </source>
</evidence>
<dbReference type="InterPro" id="IPR029047">
    <property type="entry name" value="HSP70_peptide-bd_sf"/>
</dbReference>
<protein>
    <recommendedName>
        <fullName evidence="8">Immunoglobulin heavy chain-binding protein homolog</fullName>
    </recommendedName>
</protein>
<dbReference type="EMBL" id="SNSC02000007">
    <property type="protein sequence ID" value="TID22643.1"/>
    <property type="molecule type" value="Genomic_DNA"/>
</dbReference>
<dbReference type="InterPro" id="IPR043129">
    <property type="entry name" value="ATPase_NBD"/>
</dbReference>
<dbReference type="Gene3D" id="3.90.640.10">
    <property type="entry name" value="Actin, Chain A, domain 4"/>
    <property type="match status" value="1"/>
</dbReference>
<keyword evidence="12" id="KW-1185">Reference proteome</keyword>
<comment type="subcellular location">
    <subcellularLocation>
        <location evidence="2">Endoplasmic reticulum lumen</location>
    </subcellularLocation>
</comment>
<dbReference type="OrthoDB" id="2401965at2759"/>
<dbReference type="Proteomes" id="UP000298493">
    <property type="component" value="Unassembled WGS sequence"/>
</dbReference>
<evidence type="ECO:0000256" key="8">
    <source>
        <dbReference type="ARBA" id="ARBA00031728"/>
    </source>
</evidence>
<evidence type="ECO:0000256" key="7">
    <source>
        <dbReference type="ARBA" id="ARBA00022840"/>
    </source>
</evidence>
<keyword evidence="7 9" id="KW-0067">ATP-binding</keyword>
<keyword evidence="4" id="KW-0732">Signal</keyword>
<dbReference type="Pfam" id="PF00012">
    <property type="entry name" value="HSP70"/>
    <property type="match status" value="1"/>
</dbReference>
<dbReference type="PROSITE" id="PS01036">
    <property type="entry name" value="HSP70_3"/>
    <property type="match status" value="1"/>
</dbReference>
<dbReference type="Gene3D" id="3.30.30.30">
    <property type="match status" value="1"/>
</dbReference>
<dbReference type="STRING" id="86259.A0A4Z1P1P6"/>
<proteinExistence type="inferred from homology"/>
<dbReference type="AlphaFoldDB" id="A0A4Z1P1P6"/>
<dbReference type="Gene3D" id="3.30.420.40">
    <property type="match status" value="2"/>
</dbReference>
<evidence type="ECO:0000256" key="6">
    <source>
        <dbReference type="ARBA" id="ARBA00022824"/>
    </source>
</evidence>
<evidence type="ECO:0000256" key="1">
    <source>
        <dbReference type="ARBA" id="ARBA00002226"/>
    </source>
</evidence>
<dbReference type="PRINTS" id="PR00301">
    <property type="entry name" value="HEATSHOCK70"/>
</dbReference>
<evidence type="ECO:0000256" key="4">
    <source>
        <dbReference type="ARBA" id="ARBA00022729"/>
    </source>
</evidence>
<dbReference type="PANTHER" id="PTHR19375">
    <property type="entry name" value="HEAT SHOCK PROTEIN 70KDA"/>
    <property type="match status" value="1"/>
</dbReference>
<dbReference type="GO" id="GO:0140662">
    <property type="term" value="F:ATP-dependent protein folding chaperone"/>
    <property type="evidence" value="ECO:0007669"/>
    <property type="project" value="InterPro"/>
</dbReference>